<gene>
    <name evidence="15" type="ORF">GP486_006142</name>
</gene>
<comment type="similarity">
    <text evidence="3 13">Belongs to the cytochrome P450 family.</text>
</comment>
<name>A0A9P8RL01_9PEZI</name>
<keyword evidence="5 14" id="KW-0812">Transmembrane</keyword>
<dbReference type="InterPro" id="IPR001128">
    <property type="entry name" value="Cyt_P450"/>
</dbReference>
<dbReference type="PANTHER" id="PTHR24305">
    <property type="entry name" value="CYTOCHROME P450"/>
    <property type="match status" value="1"/>
</dbReference>
<comment type="cofactor">
    <cofactor evidence="1 12">
        <name>heme</name>
        <dbReference type="ChEBI" id="CHEBI:30413"/>
    </cofactor>
</comment>
<protein>
    <recommendedName>
        <fullName evidence="17">Cytochrome P450</fullName>
    </recommendedName>
</protein>
<keyword evidence="7 14" id="KW-1133">Transmembrane helix</keyword>
<evidence type="ECO:0000256" key="3">
    <source>
        <dbReference type="ARBA" id="ARBA00010617"/>
    </source>
</evidence>
<dbReference type="Pfam" id="PF00067">
    <property type="entry name" value="p450"/>
    <property type="match status" value="1"/>
</dbReference>
<keyword evidence="4 12" id="KW-0349">Heme</keyword>
<dbReference type="InterPro" id="IPR050121">
    <property type="entry name" value="Cytochrome_P450_monoxygenase"/>
</dbReference>
<dbReference type="Proteomes" id="UP000750711">
    <property type="component" value="Unassembled WGS sequence"/>
</dbReference>
<dbReference type="PANTHER" id="PTHR24305:SF157">
    <property type="entry name" value="N-ACETYLTRYPTOPHAN 6-HYDROXYLASE IVOC-RELATED"/>
    <property type="match status" value="1"/>
</dbReference>
<feature type="transmembrane region" description="Helical" evidence="14">
    <location>
        <begin position="12"/>
        <end position="34"/>
    </location>
</feature>
<evidence type="ECO:0008006" key="17">
    <source>
        <dbReference type="Google" id="ProtNLM"/>
    </source>
</evidence>
<evidence type="ECO:0000256" key="9">
    <source>
        <dbReference type="ARBA" id="ARBA00023004"/>
    </source>
</evidence>
<evidence type="ECO:0000256" key="6">
    <source>
        <dbReference type="ARBA" id="ARBA00022723"/>
    </source>
</evidence>
<comment type="caution">
    <text evidence="15">The sequence shown here is derived from an EMBL/GenBank/DDBJ whole genome shotgun (WGS) entry which is preliminary data.</text>
</comment>
<keyword evidence="16" id="KW-1185">Reference proteome</keyword>
<sequence>MLFSRDLFTNERLLAAGAIASALYLLALSVYRLYFSPIAKFPGPKLAALTFWYEFYYDVIKRGRYTWKIKELHEKYGPIVRINPYELHIDDPEYYDTLYSGPSKKRNKWEWSAKMFGNTKSMLGTVPHDHHRLRRAAVSPYFSKQSVARLEPTIQSVIDILCERIRGFQRSEEPLNLGHAFAALTTDIITEYAYAKTYGFLAKPDFGCEWPAVLAQASEMSHLMKQFGWLYPTMDAMPEWLVLKFNPPLMHLINFQRDTGDQIKSIMEGKNNEYKTASHTTIFHELLNSDILGPEEKTIRRLAEEGQTVVGAGILTTAHMLKLTSFHILANIEVLKKLKAELASVQPNAAIPIPLRKLEQLPYLTGIVNEGLRMSYGASSRLARISPDAPLTFHSWSIPAGTPVSMTSVLIHDNPTIFPSPSTFSPERWLPGNSEKRLDKYLVSFSKGTRACMGMNLAYAEMYMTLATVFSRFDMELWRTTREDVDIVHDFFNPSPKLDSEGVRVLVK</sequence>
<accession>A0A9P8RL01</accession>
<feature type="binding site" description="axial binding residue" evidence="12">
    <location>
        <position position="452"/>
    </location>
    <ligand>
        <name>heme</name>
        <dbReference type="ChEBI" id="CHEBI:30413"/>
    </ligand>
    <ligandPart>
        <name>Fe</name>
        <dbReference type="ChEBI" id="CHEBI:18248"/>
    </ligandPart>
</feature>
<keyword evidence="6 12" id="KW-0479">Metal-binding</keyword>
<evidence type="ECO:0000313" key="16">
    <source>
        <dbReference type="Proteomes" id="UP000750711"/>
    </source>
</evidence>
<dbReference type="InterPro" id="IPR036396">
    <property type="entry name" value="Cyt_P450_sf"/>
</dbReference>
<dbReference type="GO" id="GO:0016020">
    <property type="term" value="C:membrane"/>
    <property type="evidence" value="ECO:0007669"/>
    <property type="project" value="UniProtKB-SubCell"/>
</dbReference>
<dbReference type="PRINTS" id="PR00465">
    <property type="entry name" value="EP450IV"/>
</dbReference>
<dbReference type="AlphaFoldDB" id="A0A9P8RL01"/>
<comment type="subcellular location">
    <subcellularLocation>
        <location evidence="2">Membrane</location>
        <topology evidence="2">Single-pass membrane protein</topology>
    </subcellularLocation>
</comment>
<keyword evidence="11 14" id="KW-0472">Membrane</keyword>
<evidence type="ECO:0000256" key="2">
    <source>
        <dbReference type="ARBA" id="ARBA00004167"/>
    </source>
</evidence>
<organism evidence="15 16">
    <name type="scientific">Trichoglossum hirsutum</name>
    <dbReference type="NCBI Taxonomy" id="265104"/>
    <lineage>
        <taxon>Eukaryota</taxon>
        <taxon>Fungi</taxon>
        <taxon>Dikarya</taxon>
        <taxon>Ascomycota</taxon>
        <taxon>Pezizomycotina</taxon>
        <taxon>Geoglossomycetes</taxon>
        <taxon>Geoglossales</taxon>
        <taxon>Geoglossaceae</taxon>
        <taxon>Trichoglossum</taxon>
    </lineage>
</organism>
<evidence type="ECO:0000256" key="1">
    <source>
        <dbReference type="ARBA" id="ARBA00001971"/>
    </source>
</evidence>
<keyword evidence="10 13" id="KW-0503">Monooxygenase</keyword>
<proteinExistence type="inferred from homology"/>
<evidence type="ECO:0000313" key="15">
    <source>
        <dbReference type="EMBL" id="KAH0555914.1"/>
    </source>
</evidence>
<dbReference type="GO" id="GO:0004497">
    <property type="term" value="F:monooxygenase activity"/>
    <property type="evidence" value="ECO:0007669"/>
    <property type="project" value="UniProtKB-KW"/>
</dbReference>
<dbReference type="InterPro" id="IPR017972">
    <property type="entry name" value="Cyt_P450_CS"/>
</dbReference>
<dbReference type="SUPFAM" id="SSF48264">
    <property type="entry name" value="Cytochrome P450"/>
    <property type="match status" value="1"/>
</dbReference>
<evidence type="ECO:0000256" key="11">
    <source>
        <dbReference type="ARBA" id="ARBA00023136"/>
    </source>
</evidence>
<reference evidence="15" key="1">
    <citation type="submission" date="2021-03" db="EMBL/GenBank/DDBJ databases">
        <title>Comparative genomics and phylogenomic investigation of the class Geoglossomycetes provide insights into ecological specialization and systematics.</title>
        <authorList>
            <person name="Melie T."/>
            <person name="Pirro S."/>
            <person name="Miller A.N."/>
            <person name="Quandt A."/>
        </authorList>
    </citation>
    <scope>NUCLEOTIDE SEQUENCE</scope>
    <source>
        <strain evidence="15">CAQ_001_2017</strain>
    </source>
</reference>
<dbReference type="InterPro" id="IPR002403">
    <property type="entry name" value="Cyt_P450_E_grp-IV"/>
</dbReference>
<dbReference type="GO" id="GO:0005506">
    <property type="term" value="F:iron ion binding"/>
    <property type="evidence" value="ECO:0007669"/>
    <property type="project" value="InterPro"/>
</dbReference>
<evidence type="ECO:0000256" key="4">
    <source>
        <dbReference type="ARBA" id="ARBA00022617"/>
    </source>
</evidence>
<dbReference type="FunFam" id="1.10.630.10:FF:000069">
    <property type="entry name" value="Cytochrome P450, putative (Eurofung)"/>
    <property type="match status" value="1"/>
</dbReference>
<dbReference type="Gene3D" id="1.10.630.10">
    <property type="entry name" value="Cytochrome P450"/>
    <property type="match status" value="1"/>
</dbReference>
<dbReference type="CDD" id="cd11062">
    <property type="entry name" value="CYP58-like"/>
    <property type="match status" value="1"/>
</dbReference>
<keyword evidence="9 12" id="KW-0408">Iron</keyword>
<evidence type="ECO:0000256" key="8">
    <source>
        <dbReference type="ARBA" id="ARBA00023002"/>
    </source>
</evidence>
<evidence type="ECO:0000256" key="10">
    <source>
        <dbReference type="ARBA" id="ARBA00023033"/>
    </source>
</evidence>
<evidence type="ECO:0000256" key="7">
    <source>
        <dbReference type="ARBA" id="ARBA00022989"/>
    </source>
</evidence>
<dbReference type="PROSITE" id="PS00086">
    <property type="entry name" value="CYTOCHROME_P450"/>
    <property type="match status" value="1"/>
</dbReference>
<evidence type="ECO:0000256" key="12">
    <source>
        <dbReference type="PIRSR" id="PIRSR602403-1"/>
    </source>
</evidence>
<evidence type="ECO:0000256" key="13">
    <source>
        <dbReference type="RuleBase" id="RU000461"/>
    </source>
</evidence>
<keyword evidence="8 13" id="KW-0560">Oxidoreductase</keyword>
<evidence type="ECO:0000256" key="5">
    <source>
        <dbReference type="ARBA" id="ARBA00022692"/>
    </source>
</evidence>
<dbReference type="GO" id="GO:0020037">
    <property type="term" value="F:heme binding"/>
    <property type="evidence" value="ECO:0007669"/>
    <property type="project" value="InterPro"/>
</dbReference>
<evidence type="ECO:0000256" key="14">
    <source>
        <dbReference type="SAM" id="Phobius"/>
    </source>
</evidence>
<dbReference type="EMBL" id="JAGHQM010001303">
    <property type="protein sequence ID" value="KAH0555914.1"/>
    <property type="molecule type" value="Genomic_DNA"/>
</dbReference>
<dbReference type="GO" id="GO:0016705">
    <property type="term" value="F:oxidoreductase activity, acting on paired donors, with incorporation or reduction of molecular oxygen"/>
    <property type="evidence" value="ECO:0007669"/>
    <property type="project" value="InterPro"/>
</dbReference>